<evidence type="ECO:0000256" key="3">
    <source>
        <dbReference type="ARBA" id="ARBA00022692"/>
    </source>
</evidence>
<evidence type="ECO:0000256" key="1">
    <source>
        <dbReference type="ARBA" id="ARBA00004651"/>
    </source>
</evidence>
<comment type="subcellular location">
    <subcellularLocation>
        <location evidence="1 10">Cell membrane</location>
        <topology evidence="1 10">Multi-pass membrane protein</topology>
    </subcellularLocation>
</comment>
<feature type="binding site" evidence="10">
    <location>
        <position position="65"/>
    </location>
    <ligand>
        <name>Na(+)</name>
        <dbReference type="ChEBI" id="CHEBI:29101"/>
        <note>structural</note>
    </ligand>
</feature>
<feature type="transmembrane region" description="Helical" evidence="10">
    <location>
        <begin position="56"/>
        <end position="75"/>
    </location>
</feature>
<evidence type="ECO:0000256" key="10">
    <source>
        <dbReference type="HAMAP-Rule" id="MF_00454"/>
    </source>
</evidence>
<keyword evidence="10" id="KW-0406">Ion transport</keyword>
<protein>
    <recommendedName>
        <fullName evidence="10">Fluoride-specific ion channel FluC</fullName>
    </recommendedName>
</protein>
<evidence type="ECO:0000256" key="4">
    <source>
        <dbReference type="ARBA" id="ARBA00022989"/>
    </source>
</evidence>
<evidence type="ECO:0000313" key="12">
    <source>
        <dbReference type="Proteomes" id="UP001589750"/>
    </source>
</evidence>
<comment type="similarity">
    <text evidence="7 10">Belongs to the fluoride channel Fluc/FEX (TC 1.A.43) family.</text>
</comment>
<gene>
    <name evidence="10" type="primary">fluC</name>
    <name evidence="10" type="synonym">crcB</name>
    <name evidence="11" type="ORF">ACFFRI_04370</name>
</gene>
<comment type="catalytic activity">
    <reaction evidence="8">
        <text>fluoride(in) = fluoride(out)</text>
        <dbReference type="Rhea" id="RHEA:76159"/>
        <dbReference type="ChEBI" id="CHEBI:17051"/>
    </reaction>
    <physiologicalReaction direction="left-to-right" evidence="8">
        <dbReference type="Rhea" id="RHEA:76160"/>
    </physiologicalReaction>
</comment>
<dbReference type="InterPro" id="IPR003691">
    <property type="entry name" value="FluC"/>
</dbReference>
<feature type="binding site" evidence="10">
    <location>
        <position position="68"/>
    </location>
    <ligand>
        <name>Na(+)</name>
        <dbReference type="ChEBI" id="CHEBI:29101"/>
        <note>structural</note>
    </ligand>
</feature>
<evidence type="ECO:0000256" key="9">
    <source>
        <dbReference type="ARBA" id="ARBA00049940"/>
    </source>
</evidence>
<keyword evidence="12" id="KW-1185">Reference proteome</keyword>
<feature type="transmembrane region" description="Helical" evidence="10">
    <location>
        <begin position="29"/>
        <end position="49"/>
    </location>
</feature>
<comment type="activity regulation">
    <text evidence="10">Na(+) is not transported, but it plays an essential structural role and its presence is essential for fluoride channel function.</text>
</comment>
<dbReference type="Proteomes" id="UP001589750">
    <property type="component" value="Unassembled WGS sequence"/>
</dbReference>
<evidence type="ECO:0000256" key="5">
    <source>
        <dbReference type="ARBA" id="ARBA00023136"/>
    </source>
</evidence>
<dbReference type="HAMAP" id="MF_00454">
    <property type="entry name" value="FluC"/>
    <property type="match status" value="1"/>
</dbReference>
<evidence type="ECO:0000256" key="7">
    <source>
        <dbReference type="ARBA" id="ARBA00035120"/>
    </source>
</evidence>
<accession>A0ABV5K8S6</accession>
<keyword evidence="10" id="KW-0479">Metal-binding</keyword>
<comment type="function">
    <text evidence="9 10">Fluoride-specific ion channel. Important for reducing fluoride concentration in the cell, thus reducing its toxicity.</text>
</comment>
<keyword evidence="6 10" id="KW-0407">Ion channel</keyword>
<proteinExistence type="inferred from homology"/>
<sequence length="108" mass="10902">MTVLLVALGGAVGAPLRFLVSSRLDDAVPWGTLAVNVVGSFVLGLLVSLSVDGHTYALLGVGFCGGLTTYSSFAVQTARLGWRGTAYAATTIVLSVGAAALGYLLGRA</sequence>
<organism evidence="11 12">
    <name type="scientific">Nocardioides plantarum</name>
    <dbReference type="NCBI Taxonomy" id="29299"/>
    <lineage>
        <taxon>Bacteria</taxon>
        <taxon>Bacillati</taxon>
        <taxon>Actinomycetota</taxon>
        <taxon>Actinomycetes</taxon>
        <taxon>Propionibacteriales</taxon>
        <taxon>Nocardioidaceae</taxon>
        <taxon>Nocardioides</taxon>
    </lineage>
</organism>
<dbReference type="EMBL" id="JBHMDG010000005">
    <property type="protein sequence ID" value="MFB9312270.1"/>
    <property type="molecule type" value="Genomic_DNA"/>
</dbReference>
<keyword evidence="10" id="KW-0915">Sodium</keyword>
<keyword evidence="2 10" id="KW-1003">Cell membrane</keyword>
<dbReference type="RefSeq" id="WP_140008403.1">
    <property type="nucleotide sequence ID" value="NZ_JBHMDG010000005.1"/>
</dbReference>
<dbReference type="PANTHER" id="PTHR28259:SF1">
    <property type="entry name" value="FLUORIDE EXPORT PROTEIN 1-RELATED"/>
    <property type="match status" value="1"/>
</dbReference>
<keyword evidence="5 10" id="KW-0472">Membrane</keyword>
<evidence type="ECO:0000256" key="8">
    <source>
        <dbReference type="ARBA" id="ARBA00035585"/>
    </source>
</evidence>
<keyword evidence="4 10" id="KW-1133">Transmembrane helix</keyword>
<evidence type="ECO:0000313" key="11">
    <source>
        <dbReference type="EMBL" id="MFB9312270.1"/>
    </source>
</evidence>
<feature type="transmembrane region" description="Helical" evidence="10">
    <location>
        <begin position="87"/>
        <end position="106"/>
    </location>
</feature>
<reference evidence="11 12" key="1">
    <citation type="submission" date="2024-09" db="EMBL/GenBank/DDBJ databases">
        <authorList>
            <person name="Sun Q."/>
            <person name="Mori K."/>
        </authorList>
    </citation>
    <scope>NUCLEOTIDE SEQUENCE [LARGE SCALE GENOMIC DNA]</scope>
    <source>
        <strain evidence="11 12">JCM 9626</strain>
    </source>
</reference>
<name>A0ABV5K8S6_9ACTN</name>
<evidence type="ECO:0000256" key="6">
    <source>
        <dbReference type="ARBA" id="ARBA00023303"/>
    </source>
</evidence>
<dbReference type="Pfam" id="PF02537">
    <property type="entry name" value="CRCB"/>
    <property type="match status" value="1"/>
</dbReference>
<keyword evidence="3 10" id="KW-0812">Transmembrane</keyword>
<evidence type="ECO:0000256" key="2">
    <source>
        <dbReference type="ARBA" id="ARBA00022475"/>
    </source>
</evidence>
<dbReference type="PANTHER" id="PTHR28259">
    <property type="entry name" value="FLUORIDE EXPORT PROTEIN 1-RELATED"/>
    <property type="match status" value="1"/>
</dbReference>
<keyword evidence="10" id="KW-0813">Transport</keyword>
<comment type="caution">
    <text evidence="11">The sequence shown here is derived from an EMBL/GenBank/DDBJ whole genome shotgun (WGS) entry which is preliminary data.</text>
</comment>